<comment type="caution">
    <text evidence="2">The sequence shown here is derived from an EMBL/GenBank/DDBJ whole genome shotgun (WGS) entry which is preliminary data.</text>
</comment>
<dbReference type="Proteomes" id="UP000034753">
    <property type="component" value="Unassembled WGS sequence"/>
</dbReference>
<gene>
    <name evidence="2" type="ORF">UU67_C0039G0009</name>
</gene>
<organism evidence="2 3">
    <name type="scientific">Candidatus Daviesbacteria bacterium GW2011_GWB1_41_5</name>
    <dbReference type="NCBI Taxonomy" id="1618429"/>
    <lineage>
        <taxon>Bacteria</taxon>
        <taxon>Candidatus Daviesiibacteriota</taxon>
    </lineage>
</organism>
<sequence>MTEWGGVGESVFQHAEPERKSSGGVLRPLCQAITWFWKVMTDNQSSEVTMKDQAVGLHKIDPIRLKHTDLTRRYPNFRENSTQSSQTPEKSSQK</sequence>
<reference evidence="2 3" key="1">
    <citation type="journal article" date="2015" name="Nature">
        <title>rRNA introns, odd ribosomes, and small enigmatic genomes across a large radiation of phyla.</title>
        <authorList>
            <person name="Brown C.T."/>
            <person name="Hug L.A."/>
            <person name="Thomas B.C."/>
            <person name="Sharon I."/>
            <person name="Castelle C.J."/>
            <person name="Singh A."/>
            <person name="Wilkins M.J."/>
            <person name="Williams K.H."/>
            <person name="Banfield J.F."/>
        </authorList>
    </citation>
    <scope>NUCLEOTIDE SEQUENCE [LARGE SCALE GENOMIC DNA]</scope>
</reference>
<feature type="compositionally biased region" description="Polar residues" evidence="1">
    <location>
        <begin position="78"/>
        <end position="94"/>
    </location>
</feature>
<proteinExistence type="predicted"/>
<dbReference type="EMBL" id="LCBN01000039">
    <property type="protein sequence ID" value="KKS12848.1"/>
    <property type="molecule type" value="Genomic_DNA"/>
</dbReference>
<evidence type="ECO:0000256" key="1">
    <source>
        <dbReference type="SAM" id="MobiDB-lite"/>
    </source>
</evidence>
<dbReference type="AlphaFoldDB" id="A0A0G0ZIM3"/>
<protein>
    <submittedName>
        <fullName evidence="2">Uncharacterized protein</fullName>
    </submittedName>
</protein>
<name>A0A0G0ZIM3_9BACT</name>
<feature type="region of interest" description="Disordered" evidence="1">
    <location>
        <begin position="1"/>
        <end position="23"/>
    </location>
</feature>
<accession>A0A0G0ZIM3</accession>
<feature type="region of interest" description="Disordered" evidence="1">
    <location>
        <begin position="69"/>
        <end position="94"/>
    </location>
</feature>
<evidence type="ECO:0000313" key="2">
    <source>
        <dbReference type="EMBL" id="KKS12848.1"/>
    </source>
</evidence>
<evidence type="ECO:0000313" key="3">
    <source>
        <dbReference type="Proteomes" id="UP000034753"/>
    </source>
</evidence>